<evidence type="ECO:0000256" key="5">
    <source>
        <dbReference type="ARBA" id="ARBA00022989"/>
    </source>
</evidence>
<dbReference type="KEGG" id="cvr:CHLNCDRAFT_17797"/>
<dbReference type="Proteomes" id="UP000008141">
    <property type="component" value="Unassembled WGS sequence"/>
</dbReference>
<keyword evidence="6 7" id="KW-0472">Membrane</keyword>
<keyword evidence="5 7" id="KW-1133">Transmembrane helix</keyword>
<evidence type="ECO:0000256" key="4">
    <source>
        <dbReference type="ARBA" id="ARBA00022970"/>
    </source>
</evidence>
<evidence type="ECO:0000256" key="7">
    <source>
        <dbReference type="SAM" id="Phobius"/>
    </source>
</evidence>
<accession>E1ZTZ3</accession>
<dbReference type="EMBL" id="GL433876">
    <property type="protein sequence ID" value="EFN50713.1"/>
    <property type="molecule type" value="Genomic_DNA"/>
</dbReference>
<dbReference type="InterPro" id="IPR013057">
    <property type="entry name" value="AA_transpt_TM"/>
</dbReference>
<feature type="non-terminal residue" evidence="9">
    <location>
        <position position="1"/>
    </location>
</feature>
<evidence type="ECO:0000259" key="8">
    <source>
        <dbReference type="Pfam" id="PF01490"/>
    </source>
</evidence>
<keyword evidence="3 7" id="KW-0812">Transmembrane</keyword>
<dbReference type="GO" id="GO:0016020">
    <property type="term" value="C:membrane"/>
    <property type="evidence" value="ECO:0007669"/>
    <property type="project" value="UniProtKB-SubCell"/>
</dbReference>
<dbReference type="eggNOG" id="KOG1303">
    <property type="taxonomic scope" value="Eukaryota"/>
</dbReference>
<reference evidence="9 10" key="1">
    <citation type="journal article" date="2010" name="Plant Cell">
        <title>The Chlorella variabilis NC64A genome reveals adaptation to photosymbiosis, coevolution with viruses, and cryptic sex.</title>
        <authorList>
            <person name="Blanc G."/>
            <person name="Duncan G."/>
            <person name="Agarkova I."/>
            <person name="Borodovsky M."/>
            <person name="Gurnon J."/>
            <person name="Kuo A."/>
            <person name="Lindquist E."/>
            <person name="Lucas S."/>
            <person name="Pangilinan J."/>
            <person name="Polle J."/>
            <person name="Salamov A."/>
            <person name="Terry A."/>
            <person name="Yamada T."/>
            <person name="Dunigan D.D."/>
            <person name="Grigoriev I.V."/>
            <person name="Claverie J.M."/>
            <person name="Van Etten J.L."/>
        </authorList>
    </citation>
    <scope>NUCLEOTIDE SEQUENCE [LARGE SCALE GENOMIC DNA]</scope>
    <source>
        <strain evidence="9 10">NC64A</strain>
    </source>
</reference>
<comment type="subcellular location">
    <subcellularLocation>
        <location evidence="1">Membrane</location>
    </subcellularLocation>
</comment>
<evidence type="ECO:0000256" key="3">
    <source>
        <dbReference type="ARBA" id="ARBA00022692"/>
    </source>
</evidence>
<evidence type="ECO:0000256" key="6">
    <source>
        <dbReference type="ARBA" id="ARBA00023136"/>
    </source>
</evidence>
<feature type="domain" description="Amino acid transporter transmembrane" evidence="8">
    <location>
        <begin position="12"/>
        <end position="91"/>
    </location>
</feature>
<protein>
    <recommendedName>
        <fullName evidence="8">Amino acid transporter transmembrane domain-containing protein</fullName>
    </recommendedName>
</protein>
<gene>
    <name evidence="9" type="ORF">CHLNCDRAFT_17797</name>
</gene>
<evidence type="ECO:0000256" key="1">
    <source>
        <dbReference type="ARBA" id="ARBA00004370"/>
    </source>
</evidence>
<keyword evidence="2" id="KW-0813">Transport</keyword>
<organism evidence="10">
    <name type="scientific">Chlorella variabilis</name>
    <name type="common">Green alga</name>
    <dbReference type="NCBI Taxonomy" id="554065"/>
    <lineage>
        <taxon>Eukaryota</taxon>
        <taxon>Viridiplantae</taxon>
        <taxon>Chlorophyta</taxon>
        <taxon>core chlorophytes</taxon>
        <taxon>Trebouxiophyceae</taxon>
        <taxon>Chlorellales</taxon>
        <taxon>Chlorellaceae</taxon>
        <taxon>Chlorella clade</taxon>
        <taxon>Chlorella</taxon>
    </lineage>
</organism>
<keyword evidence="4" id="KW-0029">Amino-acid transport</keyword>
<evidence type="ECO:0000313" key="10">
    <source>
        <dbReference type="Proteomes" id="UP000008141"/>
    </source>
</evidence>
<dbReference type="InParanoid" id="E1ZTZ3"/>
<dbReference type="GeneID" id="17350147"/>
<dbReference type="AlphaFoldDB" id="E1ZTZ3"/>
<keyword evidence="10" id="KW-1185">Reference proteome</keyword>
<name>E1ZTZ3_CHLVA</name>
<dbReference type="GO" id="GO:0006865">
    <property type="term" value="P:amino acid transport"/>
    <property type="evidence" value="ECO:0007669"/>
    <property type="project" value="UniProtKB-KW"/>
</dbReference>
<dbReference type="STRING" id="554065.E1ZTZ3"/>
<sequence>NGLGTVGGIESSSADKAFNILASLGNLAFAFGFVEIIMEIQDTLRQPPPATPTMRKAINIGVSMAGTFYLLSSVVCYLSFGNDVPGNVLEGF</sequence>
<proteinExistence type="predicted"/>
<dbReference type="RefSeq" id="XP_005842825.1">
    <property type="nucleotide sequence ID" value="XM_005842763.1"/>
</dbReference>
<feature type="transmembrane region" description="Helical" evidence="7">
    <location>
        <begin position="20"/>
        <end position="38"/>
    </location>
</feature>
<dbReference type="Pfam" id="PF01490">
    <property type="entry name" value="Aa_trans"/>
    <property type="match status" value="1"/>
</dbReference>
<dbReference type="PANTHER" id="PTHR48017">
    <property type="entry name" value="OS05G0424000 PROTEIN-RELATED"/>
    <property type="match status" value="1"/>
</dbReference>
<evidence type="ECO:0000313" key="9">
    <source>
        <dbReference type="EMBL" id="EFN50713.1"/>
    </source>
</evidence>
<evidence type="ECO:0000256" key="2">
    <source>
        <dbReference type="ARBA" id="ARBA00022448"/>
    </source>
</evidence>
<feature type="non-terminal residue" evidence="9">
    <location>
        <position position="92"/>
    </location>
</feature>
<feature type="transmembrane region" description="Helical" evidence="7">
    <location>
        <begin position="58"/>
        <end position="80"/>
    </location>
</feature>
<dbReference type="OrthoDB" id="2417221at2759"/>